<evidence type="ECO:0000313" key="9">
    <source>
        <dbReference type="Proteomes" id="UP001202961"/>
    </source>
</evidence>
<feature type="signal peptide" evidence="6">
    <location>
        <begin position="1"/>
        <end position="21"/>
    </location>
</feature>
<gene>
    <name evidence="8" type="ORF">NB063_04080</name>
</gene>
<comment type="similarity">
    <text evidence="1">Belongs to the sulfatase family.</text>
</comment>
<keyword evidence="2" id="KW-0479">Metal-binding</keyword>
<dbReference type="RefSeq" id="WP_250927464.1">
    <property type="nucleotide sequence ID" value="NZ_JAMQBK010000013.1"/>
</dbReference>
<dbReference type="Gene3D" id="3.40.720.10">
    <property type="entry name" value="Alkaline Phosphatase, subunit A"/>
    <property type="match status" value="1"/>
</dbReference>
<dbReference type="Gene3D" id="3.30.1120.10">
    <property type="match status" value="1"/>
</dbReference>
<dbReference type="InterPro" id="IPR000917">
    <property type="entry name" value="Sulfatase_N"/>
</dbReference>
<comment type="caution">
    <text evidence="8">The sequence shown here is derived from an EMBL/GenBank/DDBJ whole genome shotgun (WGS) entry which is preliminary data.</text>
</comment>
<dbReference type="PANTHER" id="PTHR42693:SF53">
    <property type="entry name" value="ENDO-4-O-SULFATASE"/>
    <property type="match status" value="1"/>
</dbReference>
<evidence type="ECO:0000313" key="8">
    <source>
        <dbReference type="EMBL" id="MCM2369794.1"/>
    </source>
</evidence>
<evidence type="ECO:0000256" key="4">
    <source>
        <dbReference type="ARBA" id="ARBA00022837"/>
    </source>
</evidence>
<dbReference type="InterPro" id="IPR050738">
    <property type="entry name" value="Sulfatase"/>
</dbReference>
<evidence type="ECO:0000256" key="1">
    <source>
        <dbReference type="ARBA" id="ARBA00008779"/>
    </source>
</evidence>
<keyword evidence="9" id="KW-1185">Reference proteome</keyword>
<evidence type="ECO:0000256" key="5">
    <source>
        <dbReference type="SAM" id="MobiDB-lite"/>
    </source>
</evidence>
<evidence type="ECO:0000256" key="3">
    <source>
        <dbReference type="ARBA" id="ARBA00022801"/>
    </source>
</evidence>
<protein>
    <submittedName>
        <fullName evidence="8">Sulfatase-like hydrolase/transferase</fullName>
    </submittedName>
</protein>
<keyword evidence="4" id="KW-0106">Calcium</keyword>
<dbReference type="SUPFAM" id="SSF53649">
    <property type="entry name" value="Alkaline phosphatase-like"/>
    <property type="match status" value="1"/>
</dbReference>
<feature type="region of interest" description="Disordered" evidence="5">
    <location>
        <begin position="434"/>
        <end position="454"/>
    </location>
</feature>
<reference evidence="8 9" key="1">
    <citation type="journal article" date="2022" name="Syst. Appl. Microbiol.">
        <title>Rhodopirellula aestuarii sp. nov., a novel member of the genus Rhodopirellula isolated from brackish sediments collected in the Tagus River estuary, Portugal.</title>
        <authorList>
            <person name="Vitorino I.R."/>
            <person name="Klimek D."/>
            <person name="Calusinska M."/>
            <person name="Lobo-da-Cunha A."/>
            <person name="Vasconcelos V."/>
            <person name="Lage O.M."/>
        </authorList>
    </citation>
    <scope>NUCLEOTIDE SEQUENCE [LARGE SCALE GENOMIC DNA]</scope>
    <source>
        <strain evidence="8 9">ICT_H3.1</strain>
    </source>
</reference>
<dbReference type="Proteomes" id="UP001202961">
    <property type="component" value="Unassembled WGS sequence"/>
</dbReference>
<proteinExistence type="inferred from homology"/>
<feature type="chain" id="PRO_5047371361" evidence="6">
    <location>
        <begin position="22"/>
        <end position="454"/>
    </location>
</feature>
<keyword evidence="6" id="KW-0732">Signal</keyword>
<dbReference type="InterPro" id="IPR017850">
    <property type="entry name" value="Alkaline_phosphatase_core_sf"/>
</dbReference>
<feature type="domain" description="Sulfatase N-terminal" evidence="7">
    <location>
        <begin position="26"/>
        <end position="337"/>
    </location>
</feature>
<dbReference type="InterPro" id="IPR024607">
    <property type="entry name" value="Sulfatase_CS"/>
</dbReference>
<name>A0ABT0TYW3_9BACT</name>
<evidence type="ECO:0000256" key="2">
    <source>
        <dbReference type="ARBA" id="ARBA00022723"/>
    </source>
</evidence>
<dbReference type="Pfam" id="PF00884">
    <property type="entry name" value="Sulfatase"/>
    <property type="match status" value="1"/>
</dbReference>
<evidence type="ECO:0000259" key="7">
    <source>
        <dbReference type="Pfam" id="PF00884"/>
    </source>
</evidence>
<accession>A0ABT0TYW3</accession>
<dbReference type="PROSITE" id="PS00523">
    <property type="entry name" value="SULFATASE_1"/>
    <property type="match status" value="1"/>
</dbReference>
<sequence length="454" mass="50571">MKIKLALLIGLLVSLAGIADAAPPQPNIVFIFADDWGYGDLGIHGSTFCQTPHLDRMASEGIDFSNFTVNSPVCSPSRVAVMTGQFPARQCVHQHFQSIGAHINRGMPDWLDPQAPMLPRMLQEAGYKTGHFGKWHLGSVADSPTEDAYGYDRFATFNGSGKNEIKKSGLESVDHAVEFIKEFHEQPFFVNLWLHEAHLAHYPQEKYLEKFKYLDEQERVYASVIAEGDEGVGRILTLLKELGIDQNTLVVFSTDNGPEVTRGEEHKFHDKTKVGLGGYYSVGETGGLKGRKRSLFSGGIRVPFIVRWPGVVPAGKTDTTSVLTAVDLLPTFLDVTGTPLPDDYQPDGESVLAAFKGESFVRTKPIYWEWKGGDRQEFTWPTLGIQDGRWKLLVSPDQQKLELYDLVNDWAETKDVSDSHPEIVQQLSEKLNAWKSGLPQAPSKNALSKNRKKK</sequence>
<keyword evidence="3" id="KW-0378">Hydrolase</keyword>
<evidence type="ECO:0000256" key="6">
    <source>
        <dbReference type="SAM" id="SignalP"/>
    </source>
</evidence>
<dbReference type="PANTHER" id="PTHR42693">
    <property type="entry name" value="ARYLSULFATASE FAMILY MEMBER"/>
    <property type="match status" value="1"/>
</dbReference>
<dbReference type="EMBL" id="JAMQBK010000013">
    <property type="protein sequence ID" value="MCM2369794.1"/>
    <property type="molecule type" value="Genomic_DNA"/>
</dbReference>
<organism evidence="8 9">
    <name type="scientific">Aporhodopirellula aestuarii</name>
    <dbReference type="NCBI Taxonomy" id="2950107"/>
    <lineage>
        <taxon>Bacteria</taxon>
        <taxon>Pseudomonadati</taxon>
        <taxon>Planctomycetota</taxon>
        <taxon>Planctomycetia</taxon>
        <taxon>Pirellulales</taxon>
        <taxon>Pirellulaceae</taxon>
        <taxon>Aporhodopirellula</taxon>
    </lineage>
</organism>